<comment type="caution">
    <text evidence="2">The sequence shown here is derived from an EMBL/GenBank/DDBJ whole genome shotgun (WGS) entry which is preliminary data.</text>
</comment>
<dbReference type="Gene3D" id="3.20.20.370">
    <property type="entry name" value="Glycoside hydrolase/deacetylase"/>
    <property type="match status" value="1"/>
</dbReference>
<dbReference type="CDD" id="cd10917">
    <property type="entry name" value="CE4_NodB_like_6s_7s"/>
    <property type="match status" value="1"/>
</dbReference>
<evidence type="ECO:0000259" key="1">
    <source>
        <dbReference type="PROSITE" id="PS51677"/>
    </source>
</evidence>
<evidence type="ECO:0000313" key="2">
    <source>
        <dbReference type="EMBL" id="OGC82313.1"/>
    </source>
</evidence>
<name>A0A1F4XMJ5_9BACT</name>
<dbReference type="EMBL" id="MEWR01000008">
    <property type="protein sequence ID" value="OGC82313.1"/>
    <property type="molecule type" value="Genomic_DNA"/>
</dbReference>
<dbReference type="STRING" id="1817814.A2V81_02145"/>
<organism evidence="2 3">
    <name type="scientific">Candidatus Abawacabacteria bacterium RBG_16_42_10</name>
    <dbReference type="NCBI Taxonomy" id="1817814"/>
    <lineage>
        <taxon>Bacteria</taxon>
        <taxon>Candidatus Abawacaibacteriota</taxon>
    </lineage>
</organism>
<accession>A0A1F4XMJ5</accession>
<sequence>MFATIIHIIVVLLQSLLGSVSALMLEASIIHVADTIPEISLVSYPHIPATIITPSLTKDLSQVLELRHGGTEKPVIALTFDDGLDPDISQEMLDILREKNVKCTFFLTGKWLVEEKELTRMIIADGHEMGNHSFNHPDFKKISGPRIRQEIQNQENTLVNEYRYLPKPYFRFPYGSKTEKILKIIHQMGYTSIAWNIDTLDWKSTKEYIVHEALTKAENGAIIIMHLGKENTAKALPEIIDGLRQRGFELVTISTLLEYDPSIPRPSSTKNS</sequence>
<dbReference type="SUPFAM" id="SSF88713">
    <property type="entry name" value="Glycoside hydrolase/deacetylase"/>
    <property type="match status" value="1"/>
</dbReference>
<dbReference type="PANTHER" id="PTHR10587">
    <property type="entry name" value="GLYCOSYL TRANSFERASE-RELATED"/>
    <property type="match status" value="1"/>
</dbReference>
<dbReference type="Pfam" id="PF01522">
    <property type="entry name" value="Polysacc_deac_1"/>
    <property type="match status" value="1"/>
</dbReference>
<dbReference type="InterPro" id="IPR050248">
    <property type="entry name" value="Polysacc_deacetylase_ArnD"/>
</dbReference>
<dbReference type="PROSITE" id="PS51677">
    <property type="entry name" value="NODB"/>
    <property type="match status" value="1"/>
</dbReference>
<dbReference type="GO" id="GO:0016810">
    <property type="term" value="F:hydrolase activity, acting on carbon-nitrogen (but not peptide) bonds"/>
    <property type="evidence" value="ECO:0007669"/>
    <property type="project" value="InterPro"/>
</dbReference>
<evidence type="ECO:0000313" key="3">
    <source>
        <dbReference type="Proteomes" id="UP000177614"/>
    </source>
</evidence>
<dbReference type="Proteomes" id="UP000177614">
    <property type="component" value="Unassembled WGS sequence"/>
</dbReference>
<dbReference type="GO" id="GO:0005975">
    <property type="term" value="P:carbohydrate metabolic process"/>
    <property type="evidence" value="ECO:0007669"/>
    <property type="project" value="InterPro"/>
</dbReference>
<dbReference type="AlphaFoldDB" id="A0A1F4XMJ5"/>
<feature type="domain" description="NodB homology" evidence="1">
    <location>
        <begin position="74"/>
        <end position="251"/>
    </location>
</feature>
<proteinExistence type="predicted"/>
<dbReference type="InterPro" id="IPR011330">
    <property type="entry name" value="Glyco_hydro/deAcase_b/a-brl"/>
</dbReference>
<dbReference type="InterPro" id="IPR002509">
    <property type="entry name" value="NODB_dom"/>
</dbReference>
<gene>
    <name evidence="2" type="ORF">A2V81_02145</name>
</gene>
<reference evidence="2 3" key="1">
    <citation type="journal article" date="2016" name="Nat. Commun.">
        <title>Thousands of microbial genomes shed light on interconnected biogeochemical processes in an aquifer system.</title>
        <authorList>
            <person name="Anantharaman K."/>
            <person name="Brown C.T."/>
            <person name="Hug L.A."/>
            <person name="Sharon I."/>
            <person name="Castelle C.J."/>
            <person name="Probst A.J."/>
            <person name="Thomas B.C."/>
            <person name="Singh A."/>
            <person name="Wilkins M.J."/>
            <person name="Karaoz U."/>
            <person name="Brodie E.L."/>
            <person name="Williams K.H."/>
            <person name="Hubbard S.S."/>
            <person name="Banfield J.F."/>
        </authorList>
    </citation>
    <scope>NUCLEOTIDE SEQUENCE [LARGE SCALE GENOMIC DNA]</scope>
</reference>
<protein>
    <recommendedName>
        <fullName evidence="1">NodB homology domain-containing protein</fullName>
    </recommendedName>
</protein>